<name>A0A0P0NWJ5_9CAUL</name>
<dbReference type="OrthoDB" id="7206175at2"/>
<evidence type="ECO:0000313" key="3">
    <source>
        <dbReference type="Proteomes" id="UP000056905"/>
    </source>
</evidence>
<keyword evidence="3" id="KW-1185">Reference proteome</keyword>
<dbReference type="KEGG" id="chq:AQ619_00275"/>
<dbReference type="Proteomes" id="UP000056905">
    <property type="component" value="Chromosome"/>
</dbReference>
<dbReference type="RefSeq" id="WP_062142637.1">
    <property type="nucleotide sequence ID" value="NZ_CP013002.1"/>
</dbReference>
<evidence type="ECO:0000313" key="2">
    <source>
        <dbReference type="EMBL" id="ALL11931.1"/>
    </source>
</evidence>
<gene>
    <name evidence="2" type="ORF">AQ619_00275</name>
</gene>
<protein>
    <submittedName>
        <fullName evidence="2">Uncharacterized protein</fullName>
    </submittedName>
</protein>
<sequence>MKRIDAARAGAQKLMRAEAAIDAALRETAELVGLLPTLRLQANLSAVIGQAAVDDLGETLAHILSARRAIVRAHGGLQTVREQIGCRTASVGEMDKPPEIPRTGGFHALEGGRAA</sequence>
<reference evidence="2 3" key="1">
    <citation type="submission" date="2015-10" db="EMBL/GenBank/DDBJ databases">
        <title>Conservation of the essential genome among Caulobacter and Brevundimonas species.</title>
        <authorList>
            <person name="Scott D."/>
            <person name="Ely B."/>
        </authorList>
    </citation>
    <scope>NUCLEOTIDE SEQUENCE [LARGE SCALE GENOMIC DNA]</scope>
    <source>
        <strain evidence="2 3">CB4</strain>
    </source>
</reference>
<proteinExistence type="predicted"/>
<organism evidence="2 3">
    <name type="scientific">Caulobacter henricii</name>
    <dbReference type="NCBI Taxonomy" id="69395"/>
    <lineage>
        <taxon>Bacteria</taxon>
        <taxon>Pseudomonadati</taxon>
        <taxon>Pseudomonadota</taxon>
        <taxon>Alphaproteobacteria</taxon>
        <taxon>Caulobacterales</taxon>
        <taxon>Caulobacteraceae</taxon>
        <taxon>Caulobacter</taxon>
    </lineage>
</organism>
<dbReference type="EMBL" id="CP013002">
    <property type="protein sequence ID" value="ALL11931.1"/>
    <property type="molecule type" value="Genomic_DNA"/>
</dbReference>
<feature type="region of interest" description="Disordered" evidence="1">
    <location>
        <begin position="91"/>
        <end position="115"/>
    </location>
</feature>
<dbReference type="STRING" id="69395.AQ619_00275"/>
<evidence type="ECO:0000256" key="1">
    <source>
        <dbReference type="SAM" id="MobiDB-lite"/>
    </source>
</evidence>
<dbReference type="AlphaFoldDB" id="A0A0P0NWJ5"/>
<accession>A0A0P0NWJ5</accession>